<sequence length="1391" mass="157125">MEEKQQRQQMQKPETVGARTTKRQLPQIPPGKRKSKKTTEQRPRSSTTPRASSSITDNTLVKRAVIEDSRDGSEVVSPPGTKPRTFLGYSNPSAEPEGEDSSVMVAVRIRPFSEREERLGAKQVVRVLNSDLTITSLKDSNIHRFQYDHCFWSFDDIQASFADQKIVYNEIARPLLDKAFEGYNTCLFAYGQTGSGKSYCIMGEPSALGVIPQFANELYDRIEGTADEETSYKVEVSYYEIYKERIHDLLASTKHKSKTHLRVREHPVTGPYVEDLSTYVASSFADVERWLALGNRFRATAATGMNDRSSRSHSVFTLVLTQTKIIEGEDHTRVSRINLIDLAGSERSAISMTSGERLKEGASINRSLHTLGKVISLLSEKSTGKRKKVYIPYRDSTLTWLLKESLGGNSKTAMIATISPADLHYEESLSTLRYAQQARTIVNIARINEDSSSRLIRELRQEIEWLRLQLGVYGDDPTKVLDILKSKEEVKKLREELDGYEKLMKETNRSWEEKLRQTEERKKEEAEELKRAGVSFKVDNRLPNLVNLNEDPQLSEMLLYVLKEGDTTVGRDSLCDIQLTSSLVMKNHCSFHNINSSVTLEPSGDSEAQTFINGTAVTGATELHHGDRVIIAGGHFFRFNHPLESGTGHSKEGQANGFKFALEEYIKAQTARLEAEALKERQDMMKEIEAMKQAAEQRIVEQKTNYEDKLRNLEDNLNFKSSEVTKREQEAEKAEERIAKLERINKEHEEQIIAQRQLIEMEKMKTEKEYEEIAEEGSRLMEELELEKQKLEKDIELLQKSKSNRESKALNTSSSFSILQGSELLRVATMLQEANVISKNLGKPIVFSRDESYDDNNEFTVRVRVTNTQEDKYTFWDLEKFEHRLEQIREMYQLGSRTSLDPTAEGIHEGLGAIGGDFDPFYDDTDEWISDFLFSPVSSAEERQQSFMSMLTTPTSNWATPRKSVSEFASSVPKRLQNTHSTSSPGLYSPLSSTTHSPIVPVTPNACQDLLIVCTEKISSIMEQKPAQISSVSTPITVILDNVSKLKEAANSLSVNDPVPTPATTDHLQRILELYTSLELLLQSCKSLMVFIVTRGGEGAVSLLDDITDCSSLSCASQLIETVTNQTALYCRRVLQDAQANASEGSSGYHESLMENLKEVLTTLGQIVIAAKIETHADPSNWKRELVLPELNKEVLCLFQSGYQSWSERFLETLHNLLLKKYEGTKTEREEEKGEERRHSVAVCQCVSDVVRHVLQFFHKIAEIQEIFWTQYTEGDSDQLQTPPINTIVPFLSIPAQLYPHLSLLLLSLTSSEHSNTSTHHQLQQANTSLATLVEKLAVSLLSFLKDFSHNQLSPDIQTLARNVTMATRSLKQVLKHESSEPVSPTQLSED</sequence>
<dbReference type="InterPro" id="IPR032405">
    <property type="entry name" value="Kinesin_assoc"/>
</dbReference>
<dbReference type="EnsemblMetazoa" id="XM_019994254.1">
    <property type="protein sequence ID" value="XP_019849813.1"/>
    <property type="gene ID" value="LOC100641544"/>
</dbReference>
<dbReference type="Gene3D" id="2.60.200.20">
    <property type="match status" value="1"/>
</dbReference>
<dbReference type="eggNOG" id="KOG0245">
    <property type="taxonomic scope" value="Eukaryota"/>
</dbReference>
<comment type="subcellular location">
    <subcellularLocation>
        <location evidence="1">Cytoplasm</location>
        <location evidence="1">Cytoskeleton</location>
    </subcellularLocation>
</comment>
<dbReference type="Proteomes" id="UP000007879">
    <property type="component" value="Unassembled WGS sequence"/>
</dbReference>
<evidence type="ECO:0000256" key="1">
    <source>
        <dbReference type="ARBA" id="ARBA00004245"/>
    </source>
</evidence>
<evidence type="ECO:0000256" key="9">
    <source>
        <dbReference type="PROSITE-ProRule" id="PRU00283"/>
    </source>
</evidence>
<dbReference type="Pfam" id="PF16183">
    <property type="entry name" value="Kinesin_assoc"/>
    <property type="match status" value="1"/>
</dbReference>
<comment type="similarity">
    <text evidence="9">Belongs to the TRAFAC class myosin-kinesin ATPase superfamily. Kinesin family.</text>
</comment>
<dbReference type="SMART" id="SM00240">
    <property type="entry name" value="FHA"/>
    <property type="match status" value="1"/>
</dbReference>
<dbReference type="InParanoid" id="A0A1X7VAF5"/>
<dbReference type="PANTHER" id="PTHR47117">
    <property type="entry name" value="STAR-RELATED LIPID TRANSFER PROTEIN 9"/>
    <property type="match status" value="1"/>
</dbReference>
<keyword evidence="2" id="KW-0963">Cytoplasm</keyword>
<dbReference type="GO" id="GO:0005524">
    <property type="term" value="F:ATP binding"/>
    <property type="evidence" value="ECO:0007669"/>
    <property type="project" value="UniProtKB-UniRule"/>
</dbReference>
<evidence type="ECO:0000256" key="2">
    <source>
        <dbReference type="ARBA" id="ARBA00022490"/>
    </source>
</evidence>
<dbReference type="InterPro" id="IPR000253">
    <property type="entry name" value="FHA_dom"/>
</dbReference>
<evidence type="ECO:0000259" key="12">
    <source>
        <dbReference type="PROSITE" id="PS50006"/>
    </source>
</evidence>
<keyword evidence="6 10" id="KW-0175">Coiled coil</keyword>
<dbReference type="Pfam" id="PF00498">
    <property type="entry name" value="FHA"/>
    <property type="match status" value="1"/>
</dbReference>
<dbReference type="FunFam" id="3.40.850.10:FF:000042">
    <property type="entry name" value="Kinesin family member 14"/>
    <property type="match status" value="1"/>
</dbReference>
<dbReference type="PRINTS" id="PR00380">
    <property type="entry name" value="KINESINHEAVY"/>
</dbReference>
<dbReference type="PROSITE" id="PS50067">
    <property type="entry name" value="KINESIN_MOTOR_2"/>
    <property type="match status" value="1"/>
</dbReference>
<dbReference type="STRING" id="400682.A0A1X7VAF5"/>
<dbReference type="SUPFAM" id="SSF52540">
    <property type="entry name" value="P-loop containing nucleoside triphosphate hydrolases"/>
    <property type="match status" value="1"/>
</dbReference>
<evidence type="ECO:0008006" key="16">
    <source>
        <dbReference type="Google" id="ProtNLM"/>
    </source>
</evidence>
<reference evidence="15" key="1">
    <citation type="journal article" date="2010" name="Nature">
        <title>The Amphimedon queenslandica genome and the evolution of animal complexity.</title>
        <authorList>
            <person name="Srivastava M."/>
            <person name="Simakov O."/>
            <person name="Chapman J."/>
            <person name="Fahey B."/>
            <person name="Gauthier M.E."/>
            <person name="Mitros T."/>
            <person name="Richards G.S."/>
            <person name="Conaco C."/>
            <person name="Dacre M."/>
            <person name="Hellsten U."/>
            <person name="Larroux C."/>
            <person name="Putnam N.H."/>
            <person name="Stanke M."/>
            <person name="Adamska M."/>
            <person name="Darling A."/>
            <person name="Degnan S.M."/>
            <person name="Oakley T.H."/>
            <person name="Plachetzki D.C."/>
            <person name="Zhai Y."/>
            <person name="Adamski M."/>
            <person name="Calcino A."/>
            <person name="Cummins S.F."/>
            <person name="Goodstein D.M."/>
            <person name="Harris C."/>
            <person name="Jackson D.J."/>
            <person name="Leys S.P."/>
            <person name="Shu S."/>
            <person name="Woodcroft B.J."/>
            <person name="Vervoort M."/>
            <person name="Kosik K.S."/>
            <person name="Manning G."/>
            <person name="Degnan B.M."/>
            <person name="Rokhsar D.S."/>
        </authorList>
    </citation>
    <scope>NUCLEOTIDE SEQUENCE [LARGE SCALE GENOMIC DNA]</scope>
</reference>
<evidence type="ECO:0000256" key="8">
    <source>
        <dbReference type="ARBA" id="ARBA00023212"/>
    </source>
</evidence>
<proteinExistence type="inferred from homology"/>
<evidence type="ECO:0000256" key="7">
    <source>
        <dbReference type="ARBA" id="ARBA00023175"/>
    </source>
</evidence>
<evidence type="ECO:0000313" key="14">
    <source>
        <dbReference type="EnsemblMetazoa" id="Aqu2.1.37285_001"/>
    </source>
</evidence>
<dbReference type="CDD" id="cd22707">
    <property type="entry name" value="FHA_KIF14"/>
    <property type="match status" value="1"/>
</dbReference>
<dbReference type="PROSITE" id="PS50006">
    <property type="entry name" value="FHA_DOMAIN"/>
    <property type="match status" value="1"/>
</dbReference>
<feature type="binding site" evidence="9">
    <location>
        <begin position="191"/>
        <end position="198"/>
    </location>
    <ligand>
        <name>ATP</name>
        <dbReference type="ChEBI" id="CHEBI:30616"/>
    </ligand>
</feature>
<dbReference type="GO" id="GO:0005874">
    <property type="term" value="C:microtubule"/>
    <property type="evidence" value="ECO:0007669"/>
    <property type="project" value="UniProtKB-KW"/>
</dbReference>
<dbReference type="Gene3D" id="3.40.850.10">
    <property type="entry name" value="Kinesin motor domain"/>
    <property type="match status" value="1"/>
</dbReference>
<keyword evidence="4 9" id="KW-0547">Nucleotide-binding</keyword>
<evidence type="ECO:0000313" key="15">
    <source>
        <dbReference type="Proteomes" id="UP000007879"/>
    </source>
</evidence>
<dbReference type="PANTHER" id="PTHR47117:SF5">
    <property type="entry name" value="KINESIN-LIKE PROTEIN KIF14"/>
    <property type="match status" value="1"/>
</dbReference>
<evidence type="ECO:0000256" key="4">
    <source>
        <dbReference type="ARBA" id="ARBA00022741"/>
    </source>
</evidence>
<dbReference type="Pfam" id="PF00225">
    <property type="entry name" value="Kinesin"/>
    <property type="match status" value="1"/>
</dbReference>
<protein>
    <recommendedName>
        <fullName evidence="16">Kinesin motor domain-containing protein</fullName>
    </recommendedName>
</protein>
<dbReference type="GO" id="GO:0008017">
    <property type="term" value="F:microtubule binding"/>
    <property type="evidence" value="ECO:0007669"/>
    <property type="project" value="InterPro"/>
</dbReference>
<dbReference type="PROSITE" id="PS00411">
    <property type="entry name" value="KINESIN_MOTOR_1"/>
    <property type="match status" value="1"/>
</dbReference>
<evidence type="ECO:0000259" key="13">
    <source>
        <dbReference type="PROSITE" id="PS50067"/>
    </source>
</evidence>
<dbReference type="SMART" id="SM00129">
    <property type="entry name" value="KISc"/>
    <property type="match status" value="1"/>
</dbReference>
<feature type="region of interest" description="Disordered" evidence="11">
    <location>
        <begin position="1"/>
        <end position="100"/>
    </location>
</feature>
<evidence type="ECO:0000256" key="5">
    <source>
        <dbReference type="ARBA" id="ARBA00022840"/>
    </source>
</evidence>
<dbReference type="OrthoDB" id="3176171at2759"/>
<keyword evidence="8" id="KW-0206">Cytoskeleton</keyword>
<keyword evidence="15" id="KW-1185">Reference proteome</keyword>
<keyword evidence="7 9" id="KW-0505">Motor protein</keyword>
<dbReference type="InterPro" id="IPR027417">
    <property type="entry name" value="P-loop_NTPase"/>
</dbReference>
<dbReference type="GO" id="GO:0007018">
    <property type="term" value="P:microtubule-based movement"/>
    <property type="evidence" value="ECO:0007669"/>
    <property type="project" value="InterPro"/>
</dbReference>
<organism evidence="14">
    <name type="scientific">Amphimedon queenslandica</name>
    <name type="common">Sponge</name>
    <dbReference type="NCBI Taxonomy" id="400682"/>
    <lineage>
        <taxon>Eukaryota</taxon>
        <taxon>Metazoa</taxon>
        <taxon>Porifera</taxon>
        <taxon>Demospongiae</taxon>
        <taxon>Heteroscleromorpha</taxon>
        <taxon>Haplosclerida</taxon>
        <taxon>Niphatidae</taxon>
        <taxon>Amphimedon</taxon>
    </lineage>
</organism>
<dbReference type="GO" id="GO:0003777">
    <property type="term" value="F:microtubule motor activity"/>
    <property type="evidence" value="ECO:0007669"/>
    <property type="project" value="InterPro"/>
</dbReference>
<accession>A0A1X7VAF5</accession>
<evidence type="ECO:0000256" key="10">
    <source>
        <dbReference type="SAM" id="Coils"/>
    </source>
</evidence>
<gene>
    <name evidence="14" type="primary">100641544</name>
</gene>
<name>A0A1X7VAF5_AMPQE</name>
<feature type="domain" description="FHA" evidence="12">
    <location>
        <begin position="567"/>
        <end position="617"/>
    </location>
</feature>
<feature type="compositionally biased region" description="Low complexity" evidence="11">
    <location>
        <begin position="44"/>
        <end position="54"/>
    </location>
</feature>
<feature type="domain" description="Kinesin motor" evidence="13">
    <location>
        <begin position="102"/>
        <end position="441"/>
    </location>
</feature>
<evidence type="ECO:0000256" key="3">
    <source>
        <dbReference type="ARBA" id="ARBA00022701"/>
    </source>
</evidence>
<dbReference type="InterPro" id="IPR008984">
    <property type="entry name" value="SMAD_FHA_dom_sf"/>
</dbReference>
<feature type="coiled-coil region" evidence="10">
    <location>
        <begin position="483"/>
        <end position="535"/>
    </location>
</feature>
<dbReference type="InterPro" id="IPR001752">
    <property type="entry name" value="Kinesin_motor_dom"/>
</dbReference>
<dbReference type="SUPFAM" id="SSF49879">
    <property type="entry name" value="SMAD/FHA domain"/>
    <property type="match status" value="1"/>
</dbReference>
<keyword evidence="5 9" id="KW-0067">ATP-binding</keyword>
<dbReference type="InterPro" id="IPR036961">
    <property type="entry name" value="Kinesin_motor_dom_sf"/>
</dbReference>
<dbReference type="InterPro" id="IPR019821">
    <property type="entry name" value="Kinesin_motor_CS"/>
</dbReference>
<keyword evidence="3" id="KW-0493">Microtubule</keyword>
<evidence type="ECO:0000256" key="6">
    <source>
        <dbReference type="ARBA" id="ARBA00023054"/>
    </source>
</evidence>
<dbReference type="EnsemblMetazoa" id="Aqu2.1.37285_001">
    <property type="protein sequence ID" value="Aqu2.1.37285_001"/>
    <property type="gene ID" value="Aqu2.1.37285"/>
</dbReference>
<dbReference type="Gene3D" id="6.10.250.2520">
    <property type="match status" value="1"/>
</dbReference>
<dbReference type="KEGG" id="aqu:100641544"/>
<feature type="coiled-coil region" evidence="10">
    <location>
        <begin position="674"/>
        <end position="808"/>
    </location>
</feature>
<feature type="compositionally biased region" description="Basic and acidic residues" evidence="11">
    <location>
        <begin position="64"/>
        <end position="73"/>
    </location>
</feature>
<reference evidence="14" key="2">
    <citation type="submission" date="2017-05" db="UniProtKB">
        <authorList>
            <consortium name="EnsemblMetazoa"/>
        </authorList>
    </citation>
    <scope>IDENTIFICATION</scope>
</reference>
<evidence type="ECO:0000256" key="11">
    <source>
        <dbReference type="SAM" id="MobiDB-lite"/>
    </source>
</evidence>